<gene>
    <name evidence="1" type="ORF">ABJI51_16605</name>
</gene>
<evidence type="ECO:0000313" key="2">
    <source>
        <dbReference type="Proteomes" id="UP001440984"/>
    </source>
</evidence>
<accession>A0ABV0LFJ4</accession>
<protein>
    <submittedName>
        <fullName evidence="1">Uncharacterized protein</fullName>
    </submittedName>
</protein>
<organism evidence="1 2">
    <name type="scientific">Amycolatopsis melonis</name>
    <dbReference type="NCBI Taxonomy" id="3156488"/>
    <lineage>
        <taxon>Bacteria</taxon>
        <taxon>Bacillati</taxon>
        <taxon>Actinomycetota</taxon>
        <taxon>Actinomycetes</taxon>
        <taxon>Pseudonocardiales</taxon>
        <taxon>Pseudonocardiaceae</taxon>
        <taxon>Amycolatopsis</taxon>
    </lineage>
</organism>
<sequence>MAGQPVLPYPHARNDCAGCREQDADVELLDHDGRPRRVPHELCHRCLGLLVASLALTESGQHLDQPVTLRFRPARGRRI</sequence>
<evidence type="ECO:0000313" key="1">
    <source>
        <dbReference type="EMBL" id="MEQ0560709.1"/>
    </source>
</evidence>
<reference evidence="1 2" key="1">
    <citation type="submission" date="2024-05" db="EMBL/GenBank/DDBJ databases">
        <authorList>
            <person name="Zhao H."/>
            <person name="Xu Y."/>
            <person name="Lin S."/>
            <person name="Spain J.C."/>
            <person name="Zhou N.-Y."/>
        </authorList>
    </citation>
    <scope>NUCLEOTIDE SEQUENCE [LARGE SCALE GENOMIC DNA]</scope>
    <source>
        <strain evidence="1 2">NEAU-NG30</strain>
    </source>
</reference>
<keyword evidence="2" id="KW-1185">Reference proteome</keyword>
<comment type="caution">
    <text evidence="1">The sequence shown here is derived from an EMBL/GenBank/DDBJ whole genome shotgun (WGS) entry which is preliminary data.</text>
</comment>
<proteinExistence type="predicted"/>
<dbReference type="Proteomes" id="UP001440984">
    <property type="component" value="Unassembled WGS sequence"/>
</dbReference>
<dbReference type="RefSeq" id="WP_348951741.1">
    <property type="nucleotide sequence ID" value="NZ_JBDZYD010000005.1"/>
</dbReference>
<name>A0ABV0LFJ4_9PSEU</name>
<dbReference type="EMBL" id="JBDZYD010000005">
    <property type="protein sequence ID" value="MEQ0560709.1"/>
    <property type="molecule type" value="Genomic_DNA"/>
</dbReference>